<dbReference type="RefSeq" id="WP_070976361.1">
    <property type="nucleotide sequence ID" value="NZ_CP043420.1"/>
</dbReference>
<comment type="similarity">
    <text evidence="1">Belongs to the ETF alpha-subunit/FixB family.</text>
</comment>
<dbReference type="InterPro" id="IPR029035">
    <property type="entry name" value="DHS-like_NAD/FAD-binding_dom"/>
</dbReference>
<name>A0A1S1NWY2_9GAMM</name>
<keyword evidence="4" id="KW-1185">Reference proteome</keyword>
<evidence type="ECO:0000256" key="1">
    <source>
        <dbReference type="ARBA" id="ARBA00005817"/>
    </source>
</evidence>
<keyword evidence="2" id="KW-0813">Transport</keyword>
<dbReference type="KEGG" id="kuy:FY550_05315"/>
<dbReference type="GO" id="GO:0033539">
    <property type="term" value="P:fatty acid beta-oxidation using acyl-CoA dehydrogenase"/>
    <property type="evidence" value="ECO:0007669"/>
    <property type="project" value="TreeGrafter"/>
</dbReference>
<dbReference type="Gene3D" id="3.40.50.620">
    <property type="entry name" value="HUPs"/>
    <property type="match status" value="1"/>
</dbReference>
<dbReference type="Pfam" id="PF00766">
    <property type="entry name" value="ETF_alpha"/>
    <property type="match status" value="1"/>
</dbReference>
<dbReference type="Gene3D" id="3.40.50.1220">
    <property type="entry name" value="TPP-binding domain"/>
    <property type="match status" value="1"/>
</dbReference>
<dbReference type="OrthoDB" id="8584059at2"/>
<sequence>MNSNIIVRRDPRAERIRRNRLHPRHHEFCQPAARWMGPNGVMRRNPHVTAAIGPNGLRRLDRSGATVTAGASSHSVNDERHDQRRQVTLESPAFLVAVVPECPEGRLSSHDRDLLGLARQIADRDPASPGAVLAITFDHNAPELADAGADRWLALDDDGYAGYSPESRLTALETVERCWSPHHWLLPDGPAVGSDLGRRLAVRLAQRNSAGEEARAATRVWQVDKGYCLCRGGGGHQDIRRPLPHVVLALTECAEPVSDTRHEARVVTLDTTPVPSIRRVTDHGRVAVDPSRIALDQAPFILAGGRGIGDWAGFHETARLLGAAEGASRVAVDDGYMPRARQVGATGTFVTAGCYIAVGISGAVQHLQGIERCQRVVAINSDPGCDMVRRADLALIGDGDAILAALAVRLGASQQEEYHHDVA</sequence>
<evidence type="ECO:0000313" key="3">
    <source>
        <dbReference type="EMBL" id="QEL10607.1"/>
    </source>
</evidence>
<dbReference type="InterPro" id="IPR014731">
    <property type="entry name" value="ETF_asu_C"/>
</dbReference>
<dbReference type="AlphaFoldDB" id="A0A1S1NWY2"/>
<reference evidence="3 4" key="1">
    <citation type="submission" date="2019-08" db="EMBL/GenBank/DDBJ databases">
        <title>Complete genome sequence of Kushneria sp. YCWA18, a halophilic phosphate-solubilizing bacterium isolated from Daqiao saltern in China.</title>
        <authorList>
            <person name="Du G.-X."/>
            <person name="Qu L.-Y."/>
        </authorList>
    </citation>
    <scope>NUCLEOTIDE SEQUENCE [LARGE SCALE GENOMIC DNA]</scope>
    <source>
        <strain evidence="3 4">YCWA18</strain>
    </source>
</reference>
<gene>
    <name evidence="3" type="ORF">FY550_05315</name>
</gene>
<dbReference type="PANTHER" id="PTHR43153">
    <property type="entry name" value="ELECTRON TRANSFER FLAVOPROTEIN ALPHA"/>
    <property type="match status" value="1"/>
</dbReference>
<dbReference type="EMBL" id="CP043420">
    <property type="protein sequence ID" value="QEL10607.1"/>
    <property type="molecule type" value="Genomic_DNA"/>
</dbReference>
<keyword evidence="2" id="KW-0249">Electron transport</keyword>
<dbReference type="STRING" id="657387.BH688_01555"/>
<dbReference type="PANTHER" id="PTHR43153:SF1">
    <property type="entry name" value="ELECTRON TRANSFER FLAVOPROTEIN SUBUNIT ALPHA, MITOCHONDRIAL"/>
    <property type="match status" value="1"/>
</dbReference>
<dbReference type="InterPro" id="IPR014730">
    <property type="entry name" value="ETF_a/b_N"/>
</dbReference>
<dbReference type="Pfam" id="PF01012">
    <property type="entry name" value="ETF"/>
    <property type="match status" value="1"/>
</dbReference>
<dbReference type="GO" id="GO:0009055">
    <property type="term" value="F:electron transfer activity"/>
    <property type="evidence" value="ECO:0007669"/>
    <property type="project" value="InterPro"/>
</dbReference>
<dbReference type="SUPFAM" id="SSF52402">
    <property type="entry name" value="Adenine nucleotide alpha hydrolases-like"/>
    <property type="match status" value="1"/>
</dbReference>
<dbReference type="GO" id="GO:0050660">
    <property type="term" value="F:flavin adenine dinucleotide binding"/>
    <property type="evidence" value="ECO:0007669"/>
    <property type="project" value="InterPro"/>
</dbReference>
<dbReference type="InterPro" id="IPR001308">
    <property type="entry name" value="ETF_a/FixB"/>
</dbReference>
<dbReference type="SUPFAM" id="SSF52467">
    <property type="entry name" value="DHS-like NAD/FAD-binding domain"/>
    <property type="match status" value="1"/>
</dbReference>
<evidence type="ECO:0000256" key="2">
    <source>
        <dbReference type="ARBA" id="ARBA00022982"/>
    </source>
</evidence>
<dbReference type="Proteomes" id="UP000322553">
    <property type="component" value="Chromosome"/>
</dbReference>
<dbReference type="InterPro" id="IPR014729">
    <property type="entry name" value="Rossmann-like_a/b/a_fold"/>
</dbReference>
<organism evidence="3 4">
    <name type="scientific">Kushneria phosphatilytica</name>
    <dbReference type="NCBI Taxonomy" id="657387"/>
    <lineage>
        <taxon>Bacteria</taxon>
        <taxon>Pseudomonadati</taxon>
        <taxon>Pseudomonadota</taxon>
        <taxon>Gammaproteobacteria</taxon>
        <taxon>Oceanospirillales</taxon>
        <taxon>Halomonadaceae</taxon>
        <taxon>Kushneria</taxon>
    </lineage>
</organism>
<evidence type="ECO:0000313" key="4">
    <source>
        <dbReference type="Proteomes" id="UP000322553"/>
    </source>
</evidence>
<accession>A0A1S1NWY2</accession>
<protein>
    <submittedName>
        <fullName evidence="3">Electron transfer flavoprotein subunit alpha/FixB family protein</fullName>
    </submittedName>
</protein>
<proteinExistence type="inferred from homology"/>